<name>A0A238KU61_9RHOB</name>
<dbReference type="GO" id="GO:0046872">
    <property type="term" value="F:metal ion binding"/>
    <property type="evidence" value="ECO:0007669"/>
    <property type="project" value="UniProtKB-KW"/>
</dbReference>
<dbReference type="CDD" id="cd04666">
    <property type="entry name" value="NUDIX_DIPP2_like_Nudt4"/>
    <property type="match status" value="1"/>
</dbReference>
<dbReference type="OrthoDB" id="7066910at2"/>
<protein>
    <submittedName>
        <fullName evidence="5">Uncharacterized protein</fullName>
    </submittedName>
</protein>
<evidence type="ECO:0000313" key="5">
    <source>
        <dbReference type="EMBL" id="SMX45566.1"/>
    </source>
</evidence>
<evidence type="ECO:0000256" key="2">
    <source>
        <dbReference type="ARBA" id="ARBA00022723"/>
    </source>
</evidence>
<dbReference type="PANTHER" id="PTHR12629:SF0">
    <property type="entry name" value="DIPHOSPHOINOSITOL-POLYPHOSPHATE DIPHOSPHATASE"/>
    <property type="match status" value="1"/>
</dbReference>
<evidence type="ECO:0000313" key="6">
    <source>
        <dbReference type="Proteomes" id="UP000220836"/>
    </source>
</evidence>
<gene>
    <name evidence="5" type="ORF">PEV8663_03077</name>
</gene>
<evidence type="ECO:0000256" key="4">
    <source>
        <dbReference type="ARBA" id="ARBA00022842"/>
    </source>
</evidence>
<keyword evidence="3" id="KW-0378">Hydrolase</keyword>
<keyword evidence="2" id="KW-0479">Metal-binding</keyword>
<dbReference type="SUPFAM" id="SSF55811">
    <property type="entry name" value="Nudix"/>
    <property type="match status" value="1"/>
</dbReference>
<comment type="cofactor">
    <cofactor evidence="1">
        <name>Mg(2+)</name>
        <dbReference type="ChEBI" id="CHEBI:18420"/>
    </cofactor>
</comment>
<dbReference type="InterPro" id="IPR047198">
    <property type="entry name" value="DDP-like_NUDIX"/>
</dbReference>
<dbReference type="RefSeq" id="WP_097805544.1">
    <property type="nucleotide sequence ID" value="NZ_FXYH01000011.1"/>
</dbReference>
<dbReference type="GO" id="GO:0005737">
    <property type="term" value="C:cytoplasm"/>
    <property type="evidence" value="ECO:0007669"/>
    <property type="project" value="TreeGrafter"/>
</dbReference>
<proteinExistence type="predicted"/>
<evidence type="ECO:0000256" key="3">
    <source>
        <dbReference type="ARBA" id="ARBA00022801"/>
    </source>
</evidence>
<reference evidence="5 6" key="1">
    <citation type="submission" date="2017-05" db="EMBL/GenBank/DDBJ databases">
        <authorList>
            <person name="Song R."/>
            <person name="Chenine A.L."/>
            <person name="Ruprecht R.M."/>
        </authorList>
    </citation>
    <scope>NUCLEOTIDE SEQUENCE [LARGE SCALE GENOMIC DNA]</scope>
    <source>
        <strain evidence="5 6">CECT 8663</strain>
    </source>
</reference>
<dbReference type="PANTHER" id="PTHR12629">
    <property type="entry name" value="DIPHOSPHOINOSITOL POLYPHOSPHATE PHOSPHOHYDROLASE"/>
    <property type="match status" value="1"/>
</dbReference>
<accession>A0A238KU61</accession>
<dbReference type="AlphaFoldDB" id="A0A238KU61"/>
<sequence length="152" mass="17715">MGKKGEQIAALPMRWNGEGKLEILMVTSRGTGRWIVPKGWEMDDTKPWKAASIEALEEAGIKGRISRDMIGTYKYIKVLDDGTKLPCVVRVYPMIVEKMKRDWKERKQRTRRWFTPRSAARRVHEKQLSKLIKSLDRKPRKQPVIRELLKAG</sequence>
<dbReference type="EMBL" id="FXYH01000011">
    <property type="protein sequence ID" value="SMX45566.1"/>
    <property type="molecule type" value="Genomic_DNA"/>
</dbReference>
<dbReference type="Gene3D" id="3.90.79.10">
    <property type="entry name" value="Nucleoside Triphosphate Pyrophosphohydrolase"/>
    <property type="match status" value="1"/>
</dbReference>
<dbReference type="Proteomes" id="UP000220836">
    <property type="component" value="Unassembled WGS sequence"/>
</dbReference>
<organism evidence="5 6">
    <name type="scientific">Pelagimonas varians</name>
    <dbReference type="NCBI Taxonomy" id="696760"/>
    <lineage>
        <taxon>Bacteria</taxon>
        <taxon>Pseudomonadati</taxon>
        <taxon>Pseudomonadota</taxon>
        <taxon>Alphaproteobacteria</taxon>
        <taxon>Rhodobacterales</taxon>
        <taxon>Roseobacteraceae</taxon>
        <taxon>Pelagimonas</taxon>
    </lineage>
</organism>
<keyword evidence="4" id="KW-0460">Magnesium</keyword>
<evidence type="ECO:0000256" key="1">
    <source>
        <dbReference type="ARBA" id="ARBA00001946"/>
    </source>
</evidence>
<dbReference type="InterPro" id="IPR015797">
    <property type="entry name" value="NUDIX_hydrolase-like_dom_sf"/>
</dbReference>
<dbReference type="GO" id="GO:0016462">
    <property type="term" value="F:pyrophosphatase activity"/>
    <property type="evidence" value="ECO:0007669"/>
    <property type="project" value="InterPro"/>
</dbReference>
<keyword evidence="6" id="KW-1185">Reference proteome</keyword>